<gene>
    <name evidence="1" type="ORF">C725_2082</name>
</gene>
<evidence type="ECO:0000313" key="1">
    <source>
        <dbReference type="EMBL" id="EMD82695.1"/>
    </source>
</evidence>
<proteinExistence type="predicted"/>
<dbReference type="OrthoDB" id="7595783at2"/>
<comment type="caution">
    <text evidence="1">The sequence shown here is derived from an EMBL/GenBank/DDBJ whole genome shotgun (WGS) entry which is preliminary data.</text>
</comment>
<reference evidence="1 2" key="1">
    <citation type="journal article" date="2013" name="Genome Announc.">
        <title>Draft Genome Sequence of Strain JLT2015T, Belonging to the Family Sphingomonadaceae of the Alphaproteobacteria.</title>
        <authorList>
            <person name="Tang K."/>
            <person name="Liu K."/>
            <person name="Li S."/>
            <person name="Jiao N."/>
        </authorList>
    </citation>
    <scope>NUCLEOTIDE SEQUENCE [LARGE SCALE GENOMIC DNA]</scope>
    <source>
        <strain evidence="1 2">JLT2015</strain>
    </source>
</reference>
<dbReference type="RefSeq" id="WP_008602597.1">
    <property type="nucleotide sequence ID" value="NZ_AMRV01000006.1"/>
</dbReference>
<dbReference type="Proteomes" id="UP000011717">
    <property type="component" value="Unassembled WGS sequence"/>
</dbReference>
<sequence length="209" mass="22665">MPQARLGIGGTASYAAGRLAAILPGVRYHRYRLIAVPLSGMPSMPRGYTVVTAENFQLDGRIDANAAIMAYRRAQEADALAAVHKDEIVGVTWLTARPFAEDEVRALWVPPDGMAWDTGMWVRPDRRLSRAFSALWAGTADWLRQRGLHGSASRIADYNLGSLAPHSRMDARSLGTVTFAGVGGLQVATRGCPRFTWAGVTRIETGARS</sequence>
<dbReference type="EMBL" id="AMRV01000006">
    <property type="protein sequence ID" value="EMD82695.1"/>
    <property type="molecule type" value="Genomic_DNA"/>
</dbReference>
<evidence type="ECO:0000313" key="2">
    <source>
        <dbReference type="Proteomes" id="UP000011717"/>
    </source>
</evidence>
<organism evidence="1 2">
    <name type="scientific">Pacificimonas flava</name>
    <dbReference type="NCBI Taxonomy" id="1234595"/>
    <lineage>
        <taxon>Bacteria</taxon>
        <taxon>Pseudomonadati</taxon>
        <taxon>Pseudomonadota</taxon>
        <taxon>Alphaproteobacteria</taxon>
        <taxon>Sphingomonadales</taxon>
        <taxon>Sphingosinicellaceae</taxon>
        <taxon>Pacificimonas</taxon>
    </lineage>
</organism>
<keyword evidence="2" id="KW-1185">Reference proteome</keyword>
<dbReference type="Gene3D" id="3.40.630.30">
    <property type="match status" value="1"/>
</dbReference>
<accession>M2SBD8</accession>
<dbReference type="AlphaFoldDB" id="M2SBD8"/>
<protein>
    <submittedName>
        <fullName evidence="1">Uncharacterized protein</fullName>
    </submittedName>
</protein>
<dbReference type="SUPFAM" id="SSF55729">
    <property type="entry name" value="Acyl-CoA N-acyltransferases (Nat)"/>
    <property type="match status" value="1"/>
</dbReference>
<name>M2SBD8_9SPHN</name>
<dbReference type="InterPro" id="IPR016181">
    <property type="entry name" value="Acyl_CoA_acyltransferase"/>
</dbReference>